<sequence length="88" mass="9908">MKTSVSSSDVMIWTKVWETSSQKGKPWLSQNQSLTLIAIRSAKMTVREGKGKSQLSLSLLPWPAVPVKRWSHSFRSVWSPPAVLCPRL</sequence>
<reference evidence="1" key="2">
    <citation type="submission" date="2025-08" db="UniProtKB">
        <authorList>
            <consortium name="Ensembl"/>
        </authorList>
    </citation>
    <scope>IDENTIFICATION</scope>
</reference>
<keyword evidence="2" id="KW-1185">Reference proteome</keyword>
<proteinExistence type="predicted"/>
<evidence type="ECO:0000313" key="2">
    <source>
        <dbReference type="Proteomes" id="UP000694547"/>
    </source>
</evidence>
<reference evidence="1" key="3">
    <citation type="submission" date="2025-09" db="UniProtKB">
        <authorList>
            <consortium name="Ensembl"/>
        </authorList>
    </citation>
    <scope>IDENTIFICATION</scope>
</reference>
<dbReference type="Ensembl" id="ENSPEMT00000040272.1">
    <property type="protein sequence ID" value="ENSPEMP00000031540.1"/>
    <property type="gene ID" value="ENSPEMG00000026167.1"/>
</dbReference>
<evidence type="ECO:0000313" key="1">
    <source>
        <dbReference type="Ensembl" id="ENSPEMP00000031540.1"/>
    </source>
</evidence>
<protein>
    <submittedName>
        <fullName evidence="1">Uncharacterized protein</fullName>
    </submittedName>
</protein>
<dbReference type="Proteomes" id="UP000694547">
    <property type="component" value="Chromosome 2"/>
</dbReference>
<dbReference type="GeneTree" id="ENSGT00960000189546"/>
<reference evidence="1 2" key="1">
    <citation type="submission" date="2018-10" db="EMBL/GenBank/DDBJ databases">
        <title>Improved assembly of the deer mouse Peromyscus maniculatus genome.</title>
        <authorList>
            <person name="Lassance J.-M."/>
            <person name="Hoekstra H.E."/>
        </authorList>
    </citation>
    <scope>NUCLEOTIDE SEQUENCE [LARGE SCALE GENOMIC DNA]</scope>
</reference>
<name>A0A8C8UI09_PERMB</name>
<organism evidence="1 2">
    <name type="scientific">Peromyscus maniculatus bairdii</name>
    <name type="common">Prairie deer mouse</name>
    <dbReference type="NCBI Taxonomy" id="230844"/>
    <lineage>
        <taxon>Eukaryota</taxon>
        <taxon>Metazoa</taxon>
        <taxon>Chordata</taxon>
        <taxon>Craniata</taxon>
        <taxon>Vertebrata</taxon>
        <taxon>Euteleostomi</taxon>
        <taxon>Mammalia</taxon>
        <taxon>Eutheria</taxon>
        <taxon>Euarchontoglires</taxon>
        <taxon>Glires</taxon>
        <taxon>Rodentia</taxon>
        <taxon>Myomorpha</taxon>
        <taxon>Muroidea</taxon>
        <taxon>Cricetidae</taxon>
        <taxon>Neotominae</taxon>
        <taxon>Peromyscus</taxon>
    </lineage>
</organism>
<accession>A0A8C8UI09</accession>
<dbReference type="AlphaFoldDB" id="A0A8C8UI09"/>